<dbReference type="InterPro" id="IPR001048">
    <property type="entry name" value="Asp/Glu/Uridylate_kinase"/>
</dbReference>
<keyword evidence="5" id="KW-0547">Nucleotide-binding</keyword>
<evidence type="ECO:0000256" key="5">
    <source>
        <dbReference type="ARBA" id="ARBA00022741"/>
    </source>
</evidence>
<dbReference type="UniPathway" id="UPA00034">
    <property type="reaction ID" value="UER00015"/>
</dbReference>
<dbReference type="GO" id="GO:0009090">
    <property type="term" value="P:homoserine biosynthetic process"/>
    <property type="evidence" value="ECO:0007669"/>
    <property type="project" value="TreeGrafter"/>
</dbReference>
<dbReference type="PANTHER" id="PTHR21499">
    <property type="entry name" value="ASPARTATE KINASE"/>
    <property type="match status" value="1"/>
</dbReference>
<dbReference type="RefSeq" id="WP_063600100.1">
    <property type="nucleotide sequence ID" value="NZ_LITQ01000002.1"/>
</dbReference>
<evidence type="ECO:0000256" key="1">
    <source>
        <dbReference type="ARBA" id="ARBA00003121"/>
    </source>
</evidence>
<organism evidence="14 16">
    <name type="scientific">Clostridium coskatii</name>
    <dbReference type="NCBI Taxonomy" id="1705578"/>
    <lineage>
        <taxon>Bacteria</taxon>
        <taxon>Bacillati</taxon>
        <taxon>Bacillota</taxon>
        <taxon>Clostridia</taxon>
        <taxon>Eubacteriales</taxon>
        <taxon>Clostridiaceae</taxon>
        <taxon>Clostridium</taxon>
    </lineage>
</organism>
<keyword evidence="7" id="KW-0067">ATP-binding</keyword>
<evidence type="ECO:0000256" key="7">
    <source>
        <dbReference type="ARBA" id="ARBA00022840"/>
    </source>
</evidence>
<comment type="pathway">
    <text evidence="11">Amino-acid biosynthesis; L-methionine biosynthesis via de novo pathway; L-homoserine from L-aspartate: step 1/3.</text>
</comment>
<keyword evidence="6 10" id="KW-0418">Kinase</keyword>
<evidence type="ECO:0000256" key="3">
    <source>
        <dbReference type="ARBA" id="ARBA00010122"/>
    </source>
</evidence>
<comment type="similarity">
    <text evidence="3 10">Belongs to the aspartokinase family.</text>
</comment>
<dbReference type="GO" id="GO:0009089">
    <property type="term" value="P:lysine biosynthetic process via diaminopimelate"/>
    <property type="evidence" value="ECO:0007669"/>
    <property type="project" value="UniProtKB-UniPathway"/>
</dbReference>
<keyword evidence="17" id="KW-1185">Reference proteome</keyword>
<name>A0A162LE09_9CLOT</name>
<dbReference type="Proteomes" id="UP000093694">
    <property type="component" value="Unassembled WGS sequence"/>
</dbReference>
<dbReference type="GO" id="GO:0005524">
    <property type="term" value="F:ATP binding"/>
    <property type="evidence" value="ECO:0007669"/>
    <property type="project" value="UniProtKB-KW"/>
</dbReference>
<evidence type="ECO:0000313" key="17">
    <source>
        <dbReference type="Proteomes" id="UP000093694"/>
    </source>
</evidence>
<evidence type="ECO:0000256" key="4">
    <source>
        <dbReference type="ARBA" id="ARBA00022679"/>
    </source>
</evidence>
<dbReference type="Gene3D" id="3.30.2130.10">
    <property type="entry name" value="VC0802-like"/>
    <property type="match status" value="1"/>
</dbReference>
<dbReference type="SUPFAM" id="SSF55021">
    <property type="entry name" value="ACT-like"/>
    <property type="match status" value="2"/>
</dbReference>
<comment type="pathway">
    <text evidence="2 11">Amino-acid biosynthesis; L-lysine biosynthesis via DAP pathway; (S)-tetrahydrodipicolinate from L-aspartate: step 1/4.</text>
</comment>
<dbReference type="EMBL" id="LROR01000053">
    <property type="protein sequence ID" value="OBR93412.1"/>
    <property type="molecule type" value="Genomic_DNA"/>
</dbReference>
<evidence type="ECO:0000259" key="13">
    <source>
        <dbReference type="Pfam" id="PF22468"/>
    </source>
</evidence>
<dbReference type="InterPro" id="IPR054352">
    <property type="entry name" value="ACT_Aspartokinase"/>
</dbReference>
<dbReference type="EMBL" id="LITQ01000002">
    <property type="protein sequence ID" value="OAA94682.1"/>
    <property type="molecule type" value="Genomic_DNA"/>
</dbReference>
<reference evidence="14 16" key="1">
    <citation type="journal article" date="2015" name="Biotechnol. Bioeng.">
        <title>Genome sequence and phenotypic characterization of Caulobacter segnis.</title>
        <authorList>
            <person name="Patel S."/>
            <person name="Fletcher B."/>
            <person name="Scott D.C."/>
            <person name="Ely B."/>
        </authorList>
    </citation>
    <scope>NUCLEOTIDE SEQUENCE [LARGE SCALE GENOMIC DNA]</scope>
    <source>
        <strain evidence="14 16">PS02</strain>
    </source>
</reference>
<evidence type="ECO:0000256" key="6">
    <source>
        <dbReference type="ARBA" id="ARBA00022777"/>
    </source>
</evidence>
<dbReference type="GO" id="GO:0009088">
    <property type="term" value="P:threonine biosynthetic process"/>
    <property type="evidence" value="ECO:0007669"/>
    <property type="project" value="UniProtKB-UniPathway"/>
</dbReference>
<keyword evidence="4 10" id="KW-0808">Transferase</keyword>
<evidence type="ECO:0000256" key="11">
    <source>
        <dbReference type="RuleBase" id="RU004249"/>
    </source>
</evidence>
<evidence type="ECO:0000259" key="12">
    <source>
        <dbReference type="Pfam" id="PF00696"/>
    </source>
</evidence>
<proteinExistence type="inferred from homology"/>
<accession>A0A162LE09</accession>
<dbReference type="Proteomes" id="UP000077384">
    <property type="component" value="Unassembled WGS sequence"/>
</dbReference>
<keyword evidence="11" id="KW-0028">Amino-acid biosynthesis</keyword>
<evidence type="ECO:0000256" key="10">
    <source>
        <dbReference type="RuleBase" id="RU003448"/>
    </source>
</evidence>
<comment type="catalytic activity">
    <reaction evidence="9 10">
        <text>L-aspartate + ATP = 4-phospho-L-aspartate + ADP</text>
        <dbReference type="Rhea" id="RHEA:23776"/>
        <dbReference type="ChEBI" id="CHEBI:29991"/>
        <dbReference type="ChEBI" id="CHEBI:30616"/>
        <dbReference type="ChEBI" id="CHEBI:57535"/>
        <dbReference type="ChEBI" id="CHEBI:456216"/>
        <dbReference type="EC" id="2.7.2.4"/>
    </reaction>
</comment>
<feature type="domain" description="Aspartate/glutamate/uridylate kinase" evidence="12">
    <location>
        <begin position="3"/>
        <end position="265"/>
    </location>
</feature>
<dbReference type="NCBIfam" id="TIGR00657">
    <property type="entry name" value="asp_kinases"/>
    <property type="match status" value="1"/>
</dbReference>
<dbReference type="AlphaFoldDB" id="A0A162LE09"/>
<dbReference type="Pfam" id="PF00696">
    <property type="entry name" value="AA_kinase"/>
    <property type="match status" value="1"/>
</dbReference>
<evidence type="ECO:0000313" key="16">
    <source>
        <dbReference type="Proteomes" id="UP000077384"/>
    </source>
</evidence>
<feature type="domain" description="Aspartokinase ACT" evidence="13">
    <location>
        <begin position="386"/>
        <end position="433"/>
    </location>
</feature>
<dbReference type="UniPathway" id="UPA00051">
    <property type="reaction ID" value="UER00462"/>
</dbReference>
<sequence length="460" mass="51948">MNKLIVAKFGGSSLANDKQFKKVKEIVLQDKRRRYIIVSAPGKTFEKDYKVTDLLYKCYCCVDNKNLFENYFNIIEGKYVSICNNLKLDLDIKKFLYGIKNDFFNGASKDYILSRGEYLNGLIFSKFMNFTFIDPSDIISFKQNGQLDKEATKMLILSKLSHIEKAVIPGFYGSNKDGSIKTFPRGGSDITGSIISSVMNASIYENWTDVSGVLMANPKIVKDPKNIRNMTYKEIKNLSHMGANVLNEDSIIPAEESKIPINIRNTNNPDDIGTLISDNLPDEDYKNTIAGISGKENFSIVTLEKLNLINDGLHNLFSIINTNNISIEHLSFNSDSVSLIVPDFQLRKCESSFISKIETQINPGSITINHNISLVGIIIRNINKFRQIIHRIFQNLSNQNVKIKIIIQPSCESNIIFGVEDADLSKTIKLIYESINNPVLIEKSNTENESLPIYFNVLSK</sequence>
<evidence type="ECO:0000313" key="15">
    <source>
        <dbReference type="EMBL" id="OBR93412.1"/>
    </source>
</evidence>
<protein>
    <recommendedName>
        <fullName evidence="10">Aspartokinase</fullName>
        <ecNumber evidence="10">2.7.2.4</ecNumber>
    </recommendedName>
</protein>
<dbReference type="GO" id="GO:0019877">
    <property type="term" value="P:diaminopimelate biosynthetic process"/>
    <property type="evidence" value="ECO:0007669"/>
    <property type="project" value="UniProtKB-KW"/>
</dbReference>
<dbReference type="EC" id="2.7.2.4" evidence="10"/>
<dbReference type="PROSITE" id="PS00324">
    <property type="entry name" value="ASPARTOKINASE"/>
    <property type="match status" value="1"/>
</dbReference>
<dbReference type="InterPro" id="IPR018042">
    <property type="entry name" value="Aspartate_kinase_CS"/>
</dbReference>
<evidence type="ECO:0000256" key="9">
    <source>
        <dbReference type="ARBA" id="ARBA00047872"/>
    </source>
</evidence>
<dbReference type="InterPro" id="IPR001341">
    <property type="entry name" value="Asp_kinase"/>
</dbReference>
<dbReference type="SUPFAM" id="SSF53633">
    <property type="entry name" value="Carbamate kinase-like"/>
    <property type="match status" value="1"/>
</dbReference>
<dbReference type="InterPro" id="IPR036393">
    <property type="entry name" value="AceGlu_kinase-like_sf"/>
</dbReference>
<evidence type="ECO:0000256" key="2">
    <source>
        <dbReference type="ARBA" id="ARBA00004766"/>
    </source>
</evidence>
<dbReference type="UniPathway" id="UPA00050">
    <property type="reaction ID" value="UER00461"/>
</dbReference>
<evidence type="ECO:0000256" key="8">
    <source>
        <dbReference type="ARBA" id="ARBA00022915"/>
    </source>
</evidence>
<dbReference type="Gene3D" id="3.40.1160.10">
    <property type="entry name" value="Acetylglutamate kinase-like"/>
    <property type="match status" value="1"/>
</dbReference>
<comment type="function">
    <text evidence="1">Catalyzes the phosphorylation of the beta-carboxyl group of aspartic acid with ATP to yield 4-phospho-L-aspartate, which is involved in the branched biosynthetic pathway leading to the biosynthesis of amino acids threonine, isoleucine and methionine.</text>
</comment>
<gene>
    <name evidence="14" type="primary">yclM</name>
    <name evidence="15" type="ORF">CLCOS_24540</name>
    <name evidence="14" type="ORF">WX73_02394</name>
</gene>
<dbReference type="Pfam" id="PF22468">
    <property type="entry name" value="ACT_9"/>
    <property type="match status" value="1"/>
</dbReference>
<dbReference type="InterPro" id="IPR045865">
    <property type="entry name" value="ACT-like_dom_sf"/>
</dbReference>
<reference evidence="15 17" key="2">
    <citation type="journal article" date="2016" name="Front. Microbiol.">
        <title>Industrial Acetogenic Biocatalysts: A Comparative Metabolic and Genomic Analysis.</title>
        <authorList>
            <person name="Bengelsdorf F."/>
            <person name="Poehlein A."/>
            <person name="Sonja S."/>
            <person name="Erz C."/>
            <person name="Hummel T."/>
            <person name="Hoffmeister S."/>
            <person name="Daniel R."/>
            <person name="Durre P."/>
        </authorList>
    </citation>
    <scope>NUCLEOTIDE SEQUENCE [LARGE SCALE GENOMIC DNA]</scope>
    <source>
        <strain evidence="15 17">PTA-10522</strain>
    </source>
</reference>
<evidence type="ECO:0000313" key="14">
    <source>
        <dbReference type="EMBL" id="OAA94682.1"/>
    </source>
</evidence>
<dbReference type="GO" id="GO:0005829">
    <property type="term" value="C:cytosol"/>
    <property type="evidence" value="ECO:0007669"/>
    <property type="project" value="TreeGrafter"/>
</dbReference>
<comment type="caution">
    <text evidence="14">The sequence shown here is derived from an EMBL/GenBank/DDBJ whole genome shotgun (WGS) entry which is preliminary data.</text>
</comment>
<dbReference type="PATRIC" id="fig|1705578.3.peg.1717"/>
<dbReference type="GO" id="GO:0004072">
    <property type="term" value="F:aspartate kinase activity"/>
    <property type="evidence" value="ECO:0007669"/>
    <property type="project" value="UniProtKB-EC"/>
</dbReference>
<dbReference type="PANTHER" id="PTHR21499:SF67">
    <property type="entry name" value="ASPARTOKINASE 3"/>
    <property type="match status" value="1"/>
</dbReference>
<keyword evidence="8" id="KW-0220">Diaminopimelate biosynthesis</keyword>
<comment type="pathway">
    <text evidence="11">Amino-acid biosynthesis; L-threonine biosynthesis; L-threonine from L-aspartate: step 1/5.</text>
</comment>